<sequence length="81" mass="9489">MPTLVMPKDDHERERMRWQSKLSDLKQALKQSEECNAELTQCKADLIRKLKESEKMQKNLQETSRKVQEKMKSAAGIEAKK</sequence>
<feature type="region of interest" description="Disordered" evidence="1">
    <location>
        <begin position="57"/>
        <end position="81"/>
    </location>
</feature>
<organism evidence="4">
    <name type="scientific">Soboliphyme baturini</name>
    <dbReference type="NCBI Taxonomy" id="241478"/>
    <lineage>
        <taxon>Eukaryota</taxon>
        <taxon>Metazoa</taxon>
        <taxon>Ecdysozoa</taxon>
        <taxon>Nematoda</taxon>
        <taxon>Enoplea</taxon>
        <taxon>Dorylaimia</taxon>
        <taxon>Dioctophymatida</taxon>
        <taxon>Dioctophymatoidea</taxon>
        <taxon>Soboliphymatidae</taxon>
        <taxon>Soboliphyme</taxon>
    </lineage>
</organism>
<dbReference type="AlphaFoldDB" id="A0A183IPS4"/>
<gene>
    <name evidence="2" type="ORF">SBAD_LOCUS5621</name>
</gene>
<evidence type="ECO:0000313" key="3">
    <source>
        <dbReference type="Proteomes" id="UP000270296"/>
    </source>
</evidence>
<evidence type="ECO:0000256" key="1">
    <source>
        <dbReference type="SAM" id="MobiDB-lite"/>
    </source>
</evidence>
<dbReference type="Proteomes" id="UP000270296">
    <property type="component" value="Unassembled WGS sequence"/>
</dbReference>
<accession>A0A183IPS4</accession>
<dbReference type="WBParaSite" id="SBAD_0000584401-mRNA-1">
    <property type="protein sequence ID" value="SBAD_0000584401-mRNA-1"/>
    <property type="gene ID" value="SBAD_0000584401"/>
</dbReference>
<name>A0A183IPS4_9BILA</name>
<proteinExistence type="predicted"/>
<evidence type="ECO:0000313" key="2">
    <source>
        <dbReference type="EMBL" id="VDP07786.1"/>
    </source>
</evidence>
<keyword evidence="3" id="KW-1185">Reference proteome</keyword>
<protein>
    <submittedName>
        <fullName evidence="4">PH domain-containing protein</fullName>
    </submittedName>
</protein>
<dbReference type="EMBL" id="UZAM01009124">
    <property type="protein sequence ID" value="VDP07786.1"/>
    <property type="molecule type" value="Genomic_DNA"/>
</dbReference>
<evidence type="ECO:0000313" key="4">
    <source>
        <dbReference type="WBParaSite" id="SBAD_0000584401-mRNA-1"/>
    </source>
</evidence>
<reference evidence="4" key="1">
    <citation type="submission" date="2016-06" db="UniProtKB">
        <authorList>
            <consortium name="WormBaseParasite"/>
        </authorList>
    </citation>
    <scope>IDENTIFICATION</scope>
</reference>
<dbReference type="OrthoDB" id="5917544at2759"/>
<reference evidence="2 3" key="2">
    <citation type="submission" date="2018-11" db="EMBL/GenBank/DDBJ databases">
        <authorList>
            <consortium name="Pathogen Informatics"/>
        </authorList>
    </citation>
    <scope>NUCLEOTIDE SEQUENCE [LARGE SCALE GENOMIC DNA]</scope>
</reference>